<evidence type="ECO:0000313" key="2">
    <source>
        <dbReference type="EMBL" id="MDQ0253584.1"/>
    </source>
</evidence>
<gene>
    <name evidence="2" type="ORF">J2S74_000956</name>
</gene>
<reference evidence="2 3" key="1">
    <citation type="submission" date="2023-07" db="EMBL/GenBank/DDBJ databases">
        <title>Genomic Encyclopedia of Type Strains, Phase IV (KMG-IV): sequencing the most valuable type-strain genomes for metagenomic binning, comparative biology and taxonomic classification.</title>
        <authorList>
            <person name="Goeker M."/>
        </authorList>
    </citation>
    <scope>NUCLEOTIDE SEQUENCE [LARGE SCALE GENOMIC DNA]</scope>
    <source>
        <strain evidence="2 3">DSM 9768</strain>
    </source>
</reference>
<evidence type="ECO:0000256" key="1">
    <source>
        <dbReference type="SAM" id="MobiDB-lite"/>
    </source>
</evidence>
<feature type="region of interest" description="Disordered" evidence="1">
    <location>
        <begin position="43"/>
        <end position="90"/>
    </location>
</feature>
<protein>
    <submittedName>
        <fullName evidence="2">Uncharacterized protein</fullName>
    </submittedName>
</protein>
<evidence type="ECO:0000313" key="3">
    <source>
        <dbReference type="Proteomes" id="UP001230005"/>
    </source>
</evidence>
<accession>A0ABT9ZRT9</accession>
<keyword evidence="3" id="KW-1185">Reference proteome</keyword>
<proteinExistence type="predicted"/>
<name>A0ABT9ZRT9_9BACI</name>
<dbReference type="EMBL" id="JAUSUG010000003">
    <property type="protein sequence ID" value="MDQ0253584.1"/>
    <property type="molecule type" value="Genomic_DNA"/>
</dbReference>
<sequence>MEKLDINDPVIENLTFRLDNLDIKDLSGALNLGTNFGITVNQDEKKKKTPSESKESGKFQTKKTSNAKETDTVVNQNSKGYSFKFNNGRE</sequence>
<comment type="caution">
    <text evidence="2">The sequence shown here is derived from an EMBL/GenBank/DDBJ whole genome shotgun (WGS) entry which is preliminary data.</text>
</comment>
<feature type="compositionally biased region" description="Basic and acidic residues" evidence="1">
    <location>
        <begin position="43"/>
        <end position="57"/>
    </location>
</feature>
<organism evidence="2 3">
    <name type="scientific">Evansella vedderi</name>
    <dbReference type="NCBI Taxonomy" id="38282"/>
    <lineage>
        <taxon>Bacteria</taxon>
        <taxon>Bacillati</taxon>
        <taxon>Bacillota</taxon>
        <taxon>Bacilli</taxon>
        <taxon>Bacillales</taxon>
        <taxon>Bacillaceae</taxon>
        <taxon>Evansella</taxon>
    </lineage>
</organism>
<dbReference type="Proteomes" id="UP001230005">
    <property type="component" value="Unassembled WGS sequence"/>
</dbReference>